<organism evidence="1">
    <name type="scientific">marine sediment metagenome</name>
    <dbReference type="NCBI Taxonomy" id="412755"/>
    <lineage>
        <taxon>unclassified sequences</taxon>
        <taxon>metagenomes</taxon>
        <taxon>ecological metagenomes</taxon>
    </lineage>
</organism>
<protein>
    <submittedName>
        <fullName evidence="1">Uncharacterized protein</fullName>
    </submittedName>
</protein>
<gene>
    <name evidence="1" type="ORF">S03H2_59830</name>
</gene>
<feature type="non-terminal residue" evidence="1">
    <location>
        <position position="1"/>
    </location>
</feature>
<proteinExistence type="predicted"/>
<reference evidence="1" key="1">
    <citation type="journal article" date="2014" name="Front. Microbiol.">
        <title>High frequency of phylogenetically diverse reductive dehalogenase-homologous genes in deep subseafloor sedimentary metagenomes.</title>
        <authorList>
            <person name="Kawai M."/>
            <person name="Futagami T."/>
            <person name="Toyoda A."/>
            <person name="Takaki Y."/>
            <person name="Nishi S."/>
            <person name="Hori S."/>
            <person name="Arai W."/>
            <person name="Tsubouchi T."/>
            <person name="Morono Y."/>
            <person name="Uchiyama I."/>
            <person name="Ito T."/>
            <person name="Fujiyama A."/>
            <person name="Inagaki F."/>
            <person name="Takami H."/>
        </authorList>
    </citation>
    <scope>NUCLEOTIDE SEQUENCE</scope>
    <source>
        <strain evidence="1">Expedition CK06-06</strain>
    </source>
</reference>
<sequence length="45" mass="4713">GILDEVRLSKVARYAAGFPIARFQEGERAGLRGPGETVEVAGGIV</sequence>
<evidence type="ECO:0000313" key="1">
    <source>
        <dbReference type="EMBL" id="GAH85297.1"/>
    </source>
</evidence>
<dbReference type="AlphaFoldDB" id="X1IUA3"/>
<dbReference type="EMBL" id="BARU01038495">
    <property type="protein sequence ID" value="GAH85297.1"/>
    <property type="molecule type" value="Genomic_DNA"/>
</dbReference>
<comment type="caution">
    <text evidence="1">The sequence shown here is derived from an EMBL/GenBank/DDBJ whole genome shotgun (WGS) entry which is preliminary data.</text>
</comment>
<accession>X1IUA3</accession>
<name>X1IUA3_9ZZZZ</name>